<evidence type="ECO:0000256" key="8">
    <source>
        <dbReference type="ARBA" id="ARBA00022881"/>
    </source>
</evidence>
<dbReference type="PROSITE" id="PS51192">
    <property type="entry name" value="HELICASE_ATP_BIND_1"/>
    <property type="match status" value="1"/>
</dbReference>
<evidence type="ECO:0000256" key="15">
    <source>
        <dbReference type="SAM" id="Coils"/>
    </source>
</evidence>
<evidence type="ECO:0000256" key="11">
    <source>
        <dbReference type="ARBA" id="ARBA00026033"/>
    </source>
</evidence>
<feature type="binding site" evidence="13">
    <location>
        <begin position="38"/>
        <end position="45"/>
    </location>
    <ligand>
        <name>ATP</name>
        <dbReference type="ChEBI" id="CHEBI:30616"/>
    </ligand>
</feature>
<dbReference type="GO" id="GO:0006289">
    <property type="term" value="P:nucleotide-excision repair"/>
    <property type="evidence" value="ECO:0007669"/>
    <property type="project" value="UniProtKB-UniRule"/>
</dbReference>
<dbReference type="SUPFAM" id="SSF46600">
    <property type="entry name" value="C-terminal UvrC-binding domain of UvrB"/>
    <property type="match status" value="1"/>
</dbReference>
<evidence type="ECO:0000256" key="14">
    <source>
        <dbReference type="RuleBase" id="RU003587"/>
    </source>
</evidence>
<dbReference type="PANTHER" id="PTHR24029">
    <property type="entry name" value="UVRABC SYSTEM PROTEIN B"/>
    <property type="match status" value="1"/>
</dbReference>
<dbReference type="Pfam" id="PF00271">
    <property type="entry name" value="Helicase_C"/>
    <property type="match status" value="1"/>
</dbReference>
<dbReference type="NCBIfam" id="TIGR00631">
    <property type="entry name" value="uvrb"/>
    <property type="match status" value="1"/>
</dbReference>
<comment type="caution">
    <text evidence="19">The sequence shown here is derived from an EMBL/GenBank/DDBJ whole genome shotgun (WGS) entry which is preliminary data.</text>
</comment>
<dbReference type="Pfam" id="PF02151">
    <property type="entry name" value="UVR"/>
    <property type="match status" value="1"/>
</dbReference>
<keyword evidence="8 13" id="KW-0267">Excision nuclease</keyword>
<dbReference type="InterPro" id="IPR004807">
    <property type="entry name" value="UvrB"/>
</dbReference>
<dbReference type="InterPro" id="IPR014001">
    <property type="entry name" value="Helicase_ATP-bd"/>
</dbReference>
<evidence type="ECO:0000256" key="13">
    <source>
        <dbReference type="HAMAP-Rule" id="MF_00204"/>
    </source>
</evidence>
<dbReference type="GO" id="GO:0009381">
    <property type="term" value="F:excinuclease ABC activity"/>
    <property type="evidence" value="ECO:0007669"/>
    <property type="project" value="UniProtKB-UniRule"/>
</dbReference>
<dbReference type="GO" id="GO:0003677">
    <property type="term" value="F:DNA binding"/>
    <property type="evidence" value="ECO:0007669"/>
    <property type="project" value="UniProtKB-UniRule"/>
</dbReference>
<dbReference type="HAMAP" id="MF_00204">
    <property type="entry name" value="UvrB"/>
    <property type="match status" value="1"/>
</dbReference>
<keyword evidence="5 13" id="KW-0227">DNA damage</keyword>
<evidence type="ECO:0000256" key="7">
    <source>
        <dbReference type="ARBA" id="ARBA00022840"/>
    </source>
</evidence>
<dbReference type="InterPro" id="IPR041471">
    <property type="entry name" value="UvrB_inter"/>
</dbReference>
<dbReference type="SMART" id="SM00487">
    <property type="entry name" value="DEXDc"/>
    <property type="match status" value="1"/>
</dbReference>
<feature type="domain" description="UVR" evidence="16">
    <location>
        <begin position="620"/>
        <end position="655"/>
    </location>
</feature>
<feature type="coiled-coil region" evidence="15">
    <location>
        <begin position="623"/>
        <end position="662"/>
    </location>
</feature>
<keyword evidence="4 13" id="KW-0547">Nucleotide-binding</keyword>
<keyword evidence="3 13" id="KW-0963">Cytoplasm</keyword>
<sequence>MNGFILVSEFKPCGDQPQAIEKLTEGVKRGLRYQTLIGVTGSGKTFTMANVIANVQKPTLVIAPNKTLAAQLYSEFKEFFPYNAVEYFVSYYDYYQPEAYIPQTDTYIEKDADINDRIDRLRHSTTSSLLSRRDVIVVASVSCIYGLGSPEDYEQMIFMIKEGDEIPREVLLRKLIKLQYERNDYEFTRGKFRVRGDLVEIFPIGGETAIRVEYWGDIIERISEVDPISGKRNCDLKSTFIYPATHYIAPTEKLERAIESIRKELEERLEELRSQGKFLEAKRLEARTLYDLELLKEVGYCKGIENYSRHFDGRKPGDPPYTLLDYFPEDFLVFIDESHLTIPQLRAMYHGDKSRKDNLVEYGFRLPSAYDNRPLTFEEFWERVPQVIFVSATPADFELSISEQIVEQLIRPTGLLDPEIEVHPTEGQIEHLISKIKEAVSRGERVLVTTLTKRTAEDLAEYLSNLGMRVTYLHSEIETLERTGILQDLRLGKFDVLVGINLLREGLDLPEVSLVAILDADREGFLRSERSLIQVMGRAARNVNGKVIMYADTITDSMRRAIEETERRRRIQMEYNKAHGIVPRSIQKSVKEVFDFVEAVSEKKADYKAVSKNLSIDEIGEVIKRLEKEMYSAAAELDFERAAYLRDQIKELKNELKKKTKL</sequence>
<keyword evidence="15" id="KW-0175">Coiled coil</keyword>
<keyword evidence="7 13" id="KW-0067">ATP-binding</keyword>
<feature type="domain" description="Helicase ATP-binding" evidence="17">
    <location>
        <begin position="25"/>
        <end position="159"/>
    </location>
</feature>
<evidence type="ECO:0000313" key="19">
    <source>
        <dbReference type="EMBL" id="HFX13638.1"/>
    </source>
</evidence>
<evidence type="ECO:0000256" key="2">
    <source>
        <dbReference type="ARBA" id="ARBA00008533"/>
    </source>
</evidence>
<dbReference type="SMART" id="SM00490">
    <property type="entry name" value="HELICc"/>
    <property type="match status" value="1"/>
</dbReference>
<protein>
    <recommendedName>
        <fullName evidence="12 13">UvrABC system protein B</fullName>
        <shortName evidence="13">Protein UvrB</shortName>
    </recommendedName>
    <alternativeName>
        <fullName evidence="13">Excinuclease ABC subunit B</fullName>
    </alternativeName>
</protein>
<dbReference type="Gene3D" id="4.10.860.10">
    <property type="entry name" value="UVR domain"/>
    <property type="match status" value="1"/>
</dbReference>
<gene>
    <name evidence="13 19" type="primary">uvrB</name>
    <name evidence="19" type="ORF">ENW00_05710</name>
</gene>
<evidence type="ECO:0000256" key="10">
    <source>
        <dbReference type="ARBA" id="ARBA00023236"/>
    </source>
</evidence>
<dbReference type="Pfam" id="PF12344">
    <property type="entry name" value="UvrB"/>
    <property type="match status" value="1"/>
</dbReference>
<proteinExistence type="inferred from homology"/>
<dbReference type="GO" id="GO:0005737">
    <property type="term" value="C:cytoplasm"/>
    <property type="evidence" value="ECO:0007669"/>
    <property type="project" value="UniProtKB-SubCell"/>
</dbReference>
<comment type="domain">
    <text evidence="13">The beta-hairpin motif is involved in DNA binding.</text>
</comment>
<evidence type="ECO:0000256" key="6">
    <source>
        <dbReference type="ARBA" id="ARBA00022769"/>
    </source>
</evidence>
<dbReference type="InterPro" id="IPR036876">
    <property type="entry name" value="UVR_dom_sf"/>
</dbReference>
<keyword evidence="6 13" id="KW-0228">DNA excision</keyword>
<dbReference type="InterPro" id="IPR027417">
    <property type="entry name" value="P-loop_NTPase"/>
</dbReference>
<dbReference type="GO" id="GO:0009380">
    <property type="term" value="C:excinuclease repair complex"/>
    <property type="evidence" value="ECO:0007669"/>
    <property type="project" value="InterPro"/>
</dbReference>
<evidence type="ECO:0000256" key="1">
    <source>
        <dbReference type="ARBA" id="ARBA00004496"/>
    </source>
</evidence>
<evidence type="ECO:0000256" key="3">
    <source>
        <dbReference type="ARBA" id="ARBA00022490"/>
    </source>
</evidence>
<reference evidence="19" key="1">
    <citation type="journal article" date="2020" name="mSystems">
        <title>Genome- and Community-Level Interaction Insights into Carbon Utilization and Element Cycling Functions of Hydrothermarchaeota in Hydrothermal Sediment.</title>
        <authorList>
            <person name="Zhou Z."/>
            <person name="Liu Y."/>
            <person name="Xu W."/>
            <person name="Pan J."/>
            <person name="Luo Z.H."/>
            <person name="Li M."/>
        </authorList>
    </citation>
    <scope>NUCLEOTIDE SEQUENCE [LARGE SCALE GENOMIC DNA]</scope>
    <source>
        <strain evidence="19">SpSt-81</strain>
    </source>
</reference>
<dbReference type="Pfam" id="PF17757">
    <property type="entry name" value="UvrB_inter"/>
    <property type="match status" value="1"/>
</dbReference>
<feature type="coiled-coil region" evidence="15">
    <location>
        <begin position="251"/>
        <end position="282"/>
    </location>
</feature>
<comment type="similarity">
    <text evidence="2 13 14">Belongs to the UvrB family.</text>
</comment>
<evidence type="ECO:0000259" key="17">
    <source>
        <dbReference type="PROSITE" id="PS51192"/>
    </source>
</evidence>
<dbReference type="CDD" id="cd18790">
    <property type="entry name" value="SF2_C_UvrB"/>
    <property type="match status" value="1"/>
</dbReference>
<dbReference type="GO" id="GO:0005524">
    <property type="term" value="F:ATP binding"/>
    <property type="evidence" value="ECO:0007669"/>
    <property type="project" value="UniProtKB-UniRule"/>
</dbReference>
<feature type="domain" description="Helicase C-terminal" evidence="18">
    <location>
        <begin position="428"/>
        <end position="590"/>
    </location>
</feature>
<dbReference type="EMBL" id="DTIN01000015">
    <property type="protein sequence ID" value="HFX13638.1"/>
    <property type="molecule type" value="Genomic_DNA"/>
</dbReference>
<evidence type="ECO:0000259" key="16">
    <source>
        <dbReference type="PROSITE" id="PS50151"/>
    </source>
</evidence>
<dbReference type="GO" id="GO:0009432">
    <property type="term" value="P:SOS response"/>
    <property type="evidence" value="ECO:0007669"/>
    <property type="project" value="UniProtKB-UniRule"/>
</dbReference>
<comment type="function">
    <text evidence="13">The UvrABC repair system catalyzes the recognition and processing of DNA lesions. A damage recognition complex composed of 2 UvrA and 2 UvrB subunits scans DNA for abnormalities. Upon binding of the UvrA(2)B(2) complex to a putative damaged site, the DNA wraps around one UvrB monomer. DNA wrap is dependent on ATP binding by UvrB and probably causes local melting of the DNA helix, facilitating insertion of UvrB beta-hairpin between the DNA strands. Then UvrB probes one DNA strand for the presence of a lesion. If a lesion is found the UvrA subunits dissociate and the UvrB-DNA preincision complex is formed. This complex is subsequently bound by UvrC and the second UvrB is released. If no lesion is found, the DNA wraps around the other UvrB subunit that will check the other stand for damage.</text>
</comment>
<dbReference type="PANTHER" id="PTHR24029:SF0">
    <property type="entry name" value="UVRABC SYSTEM PROTEIN B"/>
    <property type="match status" value="1"/>
</dbReference>
<dbReference type="InterPro" id="IPR024759">
    <property type="entry name" value="UvrB_YAD/RRR_dom"/>
</dbReference>
<dbReference type="Pfam" id="PF04851">
    <property type="entry name" value="ResIII"/>
    <property type="match status" value="1"/>
</dbReference>
<dbReference type="InterPro" id="IPR001943">
    <property type="entry name" value="UVR_dom"/>
</dbReference>
<dbReference type="PROSITE" id="PS50151">
    <property type="entry name" value="UVR"/>
    <property type="match status" value="1"/>
</dbReference>
<accession>A0A7C3RII0</accession>
<evidence type="ECO:0000256" key="4">
    <source>
        <dbReference type="ARBA" id="ARBA00022741"/>
    </source>
</evidence>
<dbReference type="PROSITE" id="PS51194">
    <property type="entry name" value="HELICASE_CTER"/>
    <property type="match status" value="1"/>
</dbReference>
<dbReference type="SUPFAM" id="SSF52540">
    <property type="entry name" value="P-loop containing nucleoside triphosphate hydrolases"/>
    <property type="match status" value="2"/>
</dbReference>
<organism evidence="19">
    <name type="scientific">Dictyoglomus thermophilum</name>
    <dbReference type="NCBI Taxonomy" id="14"/>
    <lineage>
        <taxon>Bacteria</taxon>
        <taxon>Pseudomonadati</taxon>
        <taxon>Dictyoglomota</taxon>
        <taxon>Dictyoglomia</taxon>
        <taxon>Dictyoglomales</taxon>
        <taxon>Dictyoglomaceae</taxon>
        <taxon>Dictyoglomus</taxon>
    </lineage>
</organism>
<evidence type="ECO:0000256" key="5">
    <source>
        <dbReference type="ARBA" id="ARBA00022763"/>
    </source>
</evidence>
<evidence type="ECO:0000256" key="12">
    <source>
        <dbReference type="ARBA" id="ARBA00029504"/>
    </source>
</evidence>
<dbReference type="InterPro" id="IPR001650">
    <property type="entry name" value="Helicase_C-like"/>
</dbReference>
<keyword evidence="9 13" id="KW-0234">DNA repair</keyword>
<evidence type="ECO:0000256" key="9">
    <source>
        <dbReference type="ARBA" id="ARBA00023204"/>
    </source>
</evidence>
<dbReference type="NCBIfam" id="NF003673">
    <property type="entry name" value="PRK05298.1"/>
    <property type="match status" value="1"/>
</dbReference>
<comment type="subcellular location">
    <subcellularLocation>
        <location evidence="1 13 14">Cytoplasm</location>
    </subcellularLocation>
</comment>
<comment type="subunit">
    <text evidence="11 13 14">Forms a heterotetramer with UvrA during the search for lesions. Interacts with UvrC in an incision complex.</text>
</comment>
<evidence type="ECO:0000259" key="18">
    <source>
        <dbReference type="PROSITE" id="PS51194"/>
    </source>
</evidence>
<feature type="short sequence motif" description="Beta-hairpin" evidence="13">
    <location>
        <begin position="91"/>
        <end position="114"/>
    </location>
</feature>
<dbReference type="CDD" id="cd17916">
    <property type="entry name" value="DEXHc_UvrB"/>
    <property type="match status" value="1"/>
</dbReference>
<dbReference type="AlphaFoldDB" id="A0A7C3RII0"/>
<dbReference type="InterPro" id="IPR006935">
    <property type="entry name" value="Helicase/UvrB_N"/>
</dbReference>
<keyword evidence="10 13" id="KW-0742">SOS response</keyword>
<dbReference type="GO" id="GO:0016887">
    <property type="term" value="F:ATP hydrolysis activity"/>
    <property type="evidence" value="ECO:0007669"/>
    <property type="project" value="InterPro"/>
</dbReference>
<name>A0A7C3RII0_DICTH</name>
<dbReference type="Gene3D" id="3.40.50.300">
    <property type="entry name" value="P-loop containing nucleotide triphosphate hydrolases"/>
    <property type="match status" value="3"/>
</dbReference>